<dbReference type="InterPro" id="IPR005162">
    <property type="entry name" value="Retrotrans_gag_dom"/>
</dbReference>
<dbReference type="PANTHER" id="PTHR15503">
    <property type="entry name" value="LDOC1 RELATED"/>
    <property type="match status" value="1"/>
</dbReference>
<comment type="caution">
    <text evidence="3">The sequence shown here is derived from an EMBL/GenBank/DDBJ whole genome shotgun (WGS) entry which is preliminary data.</text>
</comment>
<accession>A0A9Q3E312</accession>
<feature type="compositionally biased region" description="Low complexity" evidence="1">
    <location>
        <begin position="312"/>
        <end position="325"/>
    </location>
</feature>
<feature type="compositionally biased region" description="Basic and acidic residues" evidence="1">
    <location>
        <begin position="295"/>
        <end position="310"/>
    </location>
</feature>
<dbReference type="Proteomes" id="UP000765509">
    <property type="component" value="Unassembled WGS sequence"/>
</dbReference>
<feature type="region of interest" description="Disordered" evidence="1">
    <location>
        <begin position="295"/>
        <end position="346"/>
    </location>
</feature>
<gene>
    <name evidence="3" type="ORF">O181_052643</name>
</gene>
<evidence type="ECO:0000313" key="3">
    <source>
        <dbReference type="EMBL" id="MBW0512928.1"/>
    </source>
</evidence>
<protein>
    <recommendedName>
        <fullName evidence="2">Retrotransposon gag domain-containing protein</fullName>
    </recommendedName>
</protein>
<feature type="region of interest" description="Disordered" evidence="1">
    <location>
        <begin position="1"/>
        <end position="86"/>
    </location>
</feature>
<sequence>MEGAAPSRKEGRGPRRSSSFSGVVDGFPGSLRTISKGPGEDGKEEEENFVEEEGSDVTEGAPAPAGVPQGTGGPALAQSDQPVSHQSEPSLFAIMQQMTQIMANIQAASYSESSRPPAFKSQSMKAPDCFDGTQPFKVRSFIQSCQLIFHNDLANFSQDRKKVLYTTSFPIGRAAKWIEPYLSNLTNQDSNYLLKFWNLFESQLFTLFGDPNEVRKAEGELDSLRVKEGGHVSLYIANFRSLVSRIGDWGERGLINHFRKGLPFSILDQLASHPSRIDSLQDLMDLSLDLDTSYHERQKEKSHHQEKNTEVSKSISSHPQNSSSSSHKKKNFQKRDNPHSSLLNNDFKLMNSEKERRIKESLCTYCGGKHSLESCLKCPQNKLTQPSVNFLSWGKA</sequence>
<dbReference type="PANTHER" id="PTHR15503:SF22">
    <property type="entry name" value="TRANSPOSON TY3-I GAG POLYPROTEIN"/>
    <property type="match status" value="1"/>
</dbReference>
<feature type="compositionally biased region" description="Acidic residues" evidence="1">
    <location>
        <begin position="42"/>
        <end position="56"/>
    </location>
</feature>
<dbReference type="InterPro" id="IPR032567">
    <property type="entry name" value="RTL1-rel"/>
</dbReference>
<dbReference type="EMBL" id="AVOT02023066">
    <property type="protein sequence ID" value="MBW0512928.1"/>
    <property type="molecule type" value="Genomic_DNA"/>
</dbReference>
<dbReference type="Pfam" id="PF03732">
    <property type="entry name" value="Retrotrans_gag"/>
    <property type="match status" value="1"/>
</dbReference>
<feature type="domain" description="Retrotransposon gag" evidence="2">
    <location>
        <begin position="171"/>
        <end position="262"/>
    </location>
</feature>
<evidence type="ECO:0000313" key="4">
    <source>
        <dbReference type="Proteomes" id="UP000765509"/>
    </source>
</evidence>
<organism evidence="3 4">
    <name type="scientific">Austropuccinia psidii MF-1</name>
    <dbReference type="NCBI Taxonomy" id="1389203"/>
    <lineage>
        <taxon>Eukaryota</taxon>
        <taxon>Fungi</taxon>
        <taxon>Dikarya</taxon>
        <taxon>Basidiomycota</taxon>
        <taxon>Pucciniomycotina</taxon>
        <taxon>Pucciniomycetes</taxon>
        <taxon>Pucciniales</taxon>
        <taxon>Sphaerophragmiaceae</taxon>
        <taxon>Austropuccinia</taxon>
    </lineage>
</organism>
<name>A0A9Q3E312_9BASI</name>
<reference evidence="3" key="1">
    <citation type="submission" date="2021-03" db="EMBL/GenBank/DDBJ databases">
        <title>Draft genome sequence of rust myrtle Austropuccinia psidii MF-1, a brazilian biotype.</title>
        <authorList>
            <person name="Quecine M.C."/>
            <person name="Pachon D.M.R."/>
            <person name="Bonatelli M.L."/>
            <person name="Correr F.H."/>
            <person name="Franceschini L.M."/>
            <person name="Leite T.F."/>
            <person name="Margarido G.R.A."/>
            <person name="Almeida C.A."/>
            <person name="Ferrarezi J.A."/>
            <person name="Labate C.A."/>
        </authorList>
    </citation>
    <scope>NUCLEOTIDE SEQUENCE</scope>
    <source>
        <strain evidence="3">MF-1</strain>
    </source>
</reference>
<dbReference type="AlphaFoldDB" id="A0A9Q3E312"/>
<keyword evidence="4" id="KW-1185">Reference proteome</keyword>
<dbReference type="OrthoDB" id="2447685at2759"/>
<evidence type="ECO:0000256" key="1">
    <source>
        <dbReference type="SAM" id="MobiDB-lite"/>
    </source>
</evidence>
<evidence type="ECO:0000259" key="2">
    <source>
        <dbReference type="Pfam" id="PF03732"/>
    </source>
</evidence>
<proteinExistence type="predicted"/>